<gene>
    <name evidence="5" type="primary">RP-S25e</name>
    <name evidence="5" type="synonym">RPS25</name>
</gene>
<evidence type="ECO:0000256" key="4">
    <source>
        <dbReference type="SAM" id="MobiDB-lite"/>
    </source>
</evidence>
<dbReference type="InterPro" id="IPR004977">
    <property type="entry name" value="Ribosomal_eS25"/>
</dbReference>
<dbReference type="Gene3D" id="3.30.63.20">
    <property type="match status" value="1"/>
</dbReference>
<organism evidence="5">
    <name type="scientific">uncultured marine thaumarchaeote KM3_15_A07</name>
    <dbReference type="NCBI Taxonomy" id="1456025"/>
    <lineage>
        <taxon>Archaea</taxon>
        <taxon>Nitrososphaerota</taxon>
        <taxon>environmental samples</taxon>
    </lineage>
</organism>
<reference evidence="5" key="1">
    <citation type="journal article" date="2014" name="Genome Biol. Evol.">
        <title>Pangenome evidence for extensive interdomain horizontal transfer affecting lineage core and shell genes in uncultured planktonic thaumarchaeota and euryarchaeota.</title>
        <authorList>
            <person name="Deschamps P."/>
            <person name="Zivanovic Y."/>
            <person name="Moreira D."/>
            <person name="Rodriguez-Valera F."/>
            <person name="Lopez-Garcia P."/>
        </authorList>
    </citation>
    <scope>NUCLEOTIDE SEQUENCE</scope>
</reference>
<dbReference type="GO" id="GO:1990904">
    <property type="term" value="C:ribonucleoprotein complex"/>
    <property type="evidence" value="ECO:0007669"/>
    <property type="project" value="UniProtKB-KW"/>
</dbReference>
<evidence type="ECO:0000256" key="1">
    <source>
        <dbReference type="ARBA" id="ARBA00009106"/>
    </source>
</evidence>
<keyword evidence="2 5" id="KW-0689">Ribosomal protein</keyword>
<feature type="region of interest" description="Disordered" evidence="4">
    <location>
        <begin position="1"/>
        <end position="35"/>
    </location>
</feature>
<dbReference type="Pfam" id="PF03297">
    <property type="entry name" value="Ribosomal_S25"/>
    <property type="match status" value="1"/>
</dbReference>
<evidence type="ECO:0000256" key="3">
    <source>
        <dbReference type="ARBA" id="ARBA00023274"/>
    </source>
</evidence>
<dbReference type="SUPFAM" id="SSF46785">
    <property type="entry name" value="Winged helix' DNA-binding domain"/>
    <property type="match status" value="1"/>
</dbReference>
<sequence>MNKMGGSKNKSPAQKDKSQQKDAESKKSKKSEKGNIAKTKLSVIIDESKAIKYINAAKVITVQDLARQTEIKISEANSFLQKLLKEGTVKRIGGFSGHHLYKSVSGK</sequence>
<proteinExistence type="inferred from homology"/>
<evidence type="ECO:0000256" key="2">
    <source>
        <dbReference type="ARBA" id="ARBA00022980"/>
    </source>
</evidence>
<feature type="compositionally biased region" description="Basic and acidic residues" evidence="4">
    <location>
        <begin position="13"/>
        <end position="35"/>
    </location>
</feature>
<name>A0A075GHX7_9ARCH</name>
<comment type="similarity">
    <text evidence="1">Belongs to the eukaryotic ribosomal protein eS25 family.</text>
</comment>
<evidence type="ECO:0000313" key="5">
    <source>
        <dbReference type="EMBL" id="AIF02775.1"/>
    </source>
</evidence>
<dbReference type="InterPro" id="IPR036390">
    <property type="entry name" value="WH_DNA-bd_sf"/>
</dbReference>
<protein>
    <submittedName>
        <fullName evidence="5">Ribosomal protein S25e (RP-S25e, RPS25)</fullName>
    </submittedName>
</protein>
<dbReference type="AlphaFoldDB" id="A0A075GHX7"/>
<dbReference type="EMBL" id="KF900660">
    <property type="protein sequence ID" value="AIF02775.1"/>
    <property type="molecule type" value="Genomic_DNA"/>
</dbReference>
<keyword evidence="3" id="KW-0687">Ribonucleoprotein</keyword>
<accession>A0A075GHX7</accession>
<dbReference type="GO" id="GO:0005840">
    <property type="term" value="C:ribosome"/>
    <property type="evidence" value="ECO:0007669"/>
    <property type="project" value="UniProtKB-KW"/>
</dbReference>